<proteinExistence type="predicted"/>
<comment type="caution">
    <text evidence="2">The sequence shown here is derived from an EMBL/GenBank/DDBJ whole genome shotgun (WGS) entry which is preliminary data.</text>
</comment>
<reference evidence="2" key="1">
    <citation type="submission" date="2019-08" db="EMBL/GenBank/DDBJ databases">
        <authorList>
            <person name="Kucharzyk K."/>
            <person name="Murdoch R.W."/>
            <person name="Higgins S."/>
            <person name="Loffler F."/>
        </authorList>
    </citation>
    <scope>NUCLEOTIDE SEQUENCE</scope>
</reference>
<organism evidence="2">
    <name type="scientific">bioreactor metagenome</name>
    <dbReference type="NCBI Taxonomy" id="1076179"/>
    <lineage>
        <taxon>unclassified sequences</taxon>
        <taxon>metagenomes</taxon>
        <taxon>ecological metagenomes</taxon>
    </lineage>
</organism>
<gene>
    <name evidence="2" type="ORF">SDC9_163317</name>
</gene>
<name>A0A645FNJ2_9ZZZZ</name>
<dbReference type="AlphaFoldDB" id="A0A645FNJ2"/>
<protein>
    <submittedName>
        <fullName evidence="2">Uncharacterized protein</fullName>
    </submittedName>
</protein>
<dbReference type="EMBL" id="VSSQ01062871">
    <property type="protein sequence ID" value="MPN15981.1"/>
    <property type="molecule type" value="Genomic_DNA"/>
</dbReference>
<accession>A0A645FNJ2</accession>
<sequence>MAAVGRVGGCAVQLEPLRPELGARGKVQQRRLLQALRLAEVPGLQKLGVRGGKDLLAAQIRAGRARPDRLAVMDGEIEILLVEIERRRAGGDVDDGAGNEKRRNLARTAAKIVVVGIFDHRQTADAGPDIDTNALCIGIIDLDSRITDRLNAGRHAVMDEDIHSARFLGRQISRNVEILHLASNARSECAGIETGDRGDAALTGNQVFPSFGNSIADRRDESQTGDDDSTTRHGHLRKESRRRNEDHAGQC</sequence>
<feature type="compositionally biased region" description="Basic residues" evidence="1">
    <location>
        <begin position="232"/>
        <end position="241"/>
    </location>
</feature>
<evidence type="ECO:0000256" key="1">
    <source>
        <dbReference type="SAM" id="MobiDB-lite"/>
    </source>
</evidence>
<feature type="compositionally biased region" description="Basic and acidic residues" evidence="1">
    <location>
        <begin position="242"/>
        <end position="251"/>
    </location>
</feature>
<evidence type="ECO:0000313" key="2">
    <source>
        <dbReference type="EMBL" id="MPN15981.1"/>
    </source>
</evidence>
<feature type="region of interest" description="Disordered" evidence="1">
    <location>
        <begin position="208"/>
        <end position="251"/>
    </location>
</feature>